<keyword evidence="2" id="KW-0648">Protein biosynthesis</keyword>
<comment type="similarity">
    <text evidence="1 2">Belongs to the polypeptide deformylase family.</text>
</comment>
<dbReference type="GO" id="GO:0042586">
    <property type="term" value="F:peptide deformylase activity"/>
    <property type="evidence" value="ECO:0007669"/>
    <property type="project" value="UniProtKB-UniRule"/>
</dbReference>
<dbReference type="PIRSF" id="PIRSF004749">
    <property type="entry name" value="Pep_def"/>
    <property type="match status" value="1"/>
</dbReference>
<feature type="active site" evidence="2">
    <location>
        <position position="133"/>
    </location>
</feature>
<dbReference type="PANTHER" id="PTHR10458:SF22">
    <property type="entry name" value="PEPTIDE DEFORMYLASE"/>
    <property type="match status" value="1"/>
</dbReference>
<keyword evidence="2 3" id="KW-0378">Hydrolase</keyword>
<comment type="catalytic activity">
    <reaction evidence="2">
        <text>N-terminal N-formyl-L-methionyl-[peptide] + H2O = N-terminal L-methionyl-[peptide] + formate</text>
        <dbReference type="Rhea" id="RHEA:24420"/>
        <dbReference type="Rhea" id="RHEA-COMP:10639"/>
        <dbReference type="Rhea" id="RHEA-COMP:10640"/>
        <dbReference type="ChEBI" id="CHEBI:15377"/>
        <dbReference type="ChEBI" id="CHEBI:15740"/>
        <dbReference type="ChEBI" id="CHEBI:49298"/>
        <dbReference type="ChEBI" id="CHEBI:64731"/>
        <dbReference type="EC" id="3.5.1.88"/>
    </reaction>
</comment>
<dbReference type="CDD" id="cd00487">
    <property type="entry name" value="Pep_deformylase"/>
    <property type="match status" value="1"/>
</dbReference>
<dbReference type="PANTHER" id="PTHR10458">
    <property type="entry name" value="PEPTIDE DEFORMYLASE"/>
    <property type="match status" value="1"/>
</dbReference>
<dbReference type="NCBIfam" id="NF001159">
    <property type="entry name" value="PRK00150.1-3"/>
    <property type="match status" value="1"/>
</dbReference>
<dbReference type="AlphaFoldDB" id="A0A7V6CD76"/>
<dbReference type="HAMAP" id="MF_00163">
    <property type="entry name" value="Pep_deformylase"/>
    <property type="match status" value="1"/>
</dbReference>
<sequence length="164" mass="19069">MEILIFGNPILREKAKPVENIDGELKEIIDKMAETMYKAKGIGLAANQVGILKRFFIMDVSQKEGENKLEVYINPEIISAEGETVYEEGCLSIPGYFAPVKRYAKIYVKAYDINGKFFEKELDGLSAIAFQHEYDHLEGILFIDRLSLLKRELFKRWWKKHYKK</sequence>
<name>A0A7V6CD76_9BACT</name>
<evidence type="ECO:0000313" key="3">
    <source>
        <dbReference type="EMBL" id="HHQ15508.1"/>
    </source>
</evidence>
<dbReference type="Pfam" id="PF01327">
    <property type="entry name" value="Pep_deformylase"/>
    <property type="match status" value="1"/>
</dbReference>
<feature type="binding site" evidence="2">
    <location>
        <position position="132"/>
    </location>
    <ligand>
        <name>Fe cation</name>
        <dbReference type="ChEBI" id="CHEBI:24875"/>
    </ligand>
</feature>
<proteinExistence type="inferred from homology"/>
<dbReference type="GO" id="GO:0006412">
    <property type="term" value="P:translation"/>
    <property type="evidence" value="ECO:0007669"/>
    <property type="project" value="UniProtKB-UniRule"/>
</dbReference>
<dbReference type="EC" id="3.5.1.88" evidence="2"/>
<dbReference type="EMBL" id="DRWR01000027">
    <property type="protein sequence ID" value="HHQ15508.1"/>
    <property type="molecule type" value="Genomic_DNA"/>
</dbReference>
<dbReference type="NCBIfam" id="TIGR00079">
    <property type="entry name" value="pept_deformyl"/>
    <property type="match status" value="1"/>
</dbReference>
<dbReference type="PRINTS" id="PR01576">
    <property type="entry name" value="PDEFORMYLASE"/>
</dbReference>
<reference evidence="3" key="1">
    <citation type="journal article" date="2020" name="mSystems">
        <title>Genome- and Community-Level Interaction Insights into Carbon Utilization and Element Cycling Functions of Hydrothermarchaeota in Hydrothermal Sediment.</title>
        <authorList>
            <person name="Zhou Z."/>
            <person name="Liu Y."/>
            <person name="Xu W."/>
            <person name="Pan J."/>
            <person name="Luo Z.H."/>
            <person name="Li M."/>
        </authorList>
    </citation>
    <scope>NUCLEOTIDE SEQUENCE [LARGE SCALE GENOMIC DNA]</scope>
    <source>
        <strain evidence="3">SpSt-106</strain>
    </source>
</reference>
<dbReference type="SUPFAM" id="SSF56420">
    <property type="entry name" value="Peptide deformylase"/>
    <property type="match status" value="1"/>
</dbReference>
<gene>
    <name evidence="2 3" type="primary">def</name>
    <name evidence="3" type="ORF">ENM15_01650</name>
</gene>
<dbReference type="InterPro" id="IPR023635">
    <property type="entry name" value="Peptide_deformylase"/>
</dbReference>
<evidence type="ECO:0000256" key="1">
    <source>
        <dbReference type="ARBA" id="ARBA00010759"/>
    </source>
</evidence>
<protein>
    <recommendedName>
        <fullName evidence="2">Peptide deformylase</fullName>
        <shortName evidence="2">PDF</shortName>
        <ecNumber evidence="2">3.5.1.88</ecNumber>
    </recommendedName>
    <alternativeName>
        <fullName evidence="2">Polypeptide deformylase</fullName>
    </alternativeName>
</protein>
<comment type="function">
    <text evidence="2">Removes the formyl group from the N-terminal Met of newly synthesized proteins. Requires at least a dipeptide for an efficient rate of reaction. N-terminal L-methionine is a prerequisite for activity but the enzyme has broad specificity at other positions.</text>
</comment>
<evidence type="ECO:0000256" key="2">
    <source>
        <dbReference type="HAMAP-Rule" id="MF_00163"/>
    </source>
</evidence>
<keyword evidence="2" id="KW-0479">Metal-binding</keyword>
<dbReference type="Gene3D" id="3.90.45.10">
    <property type="entry name" value="Peptide deformylase"/>
    <property type="match status" value="1"/>
</dbReference>
<dbReference type="GO" id="GO:0046872">
    <property type="term" value="F:metal ion binding"/>
    <property type="evidence" value="ECO:0007669"/>
    <property type="project" value="UniProtKB-KW"/>
</dbReference>
<organism evidence="3">
    <name type="scientific">Thermodesulfobacterium geofontis</name>
    <dbReference type="NCBI Taxonomy" id="1295609"/>
    <lineage>
        <taxon>Bacteria</taxon>
        <taxon>Pseudomonadati</taxon>
        <taxon>Thermodesulfobacteriota</taxon>
        <taxon>Thermodesulfobacteria</taxon>
        <taxon>Thermodesulfobacteriales</taxon>
        <taxon>Thermodesulfobacteriaceae</taxon>
        <taxon>Thermodesulfobacterium</taxon>
    </lineage>
</organism>
<comment type="caution">
    <text evidence="3">The sequence shown here is derived from an EMBL/GenBank/DDBJ whole genome shotgun (WGS) entry which is preliminary data.</text>
</comment>
<feature type="binding site" evidence="2">
    <location>
        <position position="136"/>
    </location>
    <ligand>
        <name>Fe cation</name>
        <dbReference type="ChEBI" id="CHEBI:24875"/>
    </ligand>
</feature>
<keyword evidence="2" id="KW-0408">Iron</keyword>
<accession>A0A7V6CD76</accession>
<dbReference type="InterPro" id="IPR036821">
    <property type="entry name" value="Peptide_deformylase_sf"/>
</dbReference>
<comment type="cofactor">
    <cofactor evidence="2">
        <name>Fe(2+)</name>
        <dbReference type="ChEBI" id="CHEBI:29033"/>
    </cofactor>
    <text evidence="2">Binds 1 Fe(2+) ion.</text>
</comment>
<feature type="binding site" evidence="2">
    <location>
        <position position="90"/>
    </location>
    <ligand>
        <name>Fe cation</name>
        <dbReference type="ChEBI" id="CHEBI:24875"/>
    </ligand>
</feature>